<dbReference type="Proteomes" id="UP000011575">
    <property type="component" value="Unassembled WGS sequence"/>
</dbReference>
<feature type="domain" description="Polysaccharide pyruvyl transferase" evidence="1">
    <location>
        <begin position="16"/>
        <end position="289"/>
    </location>
</feature>
<dbReference type="RefSeq" id="WP_007999294.1">
    <property type="nucleotide sequence ID" value="NZ_AOJI01000017.1"/>
</dbReference>
<sequence>MSVKSVAVTGYYGRDNVGDEILLSSLIDLITERYGDVEVFVLTSDVKRTEELHDVTAVTESNPIEWVKTSMRVDALIIGGGGLFANSIHLRYPILILINTVLNNQIWVVGVSVAPIENRYDEALLRFALTSVDSIVVRDEASKVRLRDIGISRRIDVLPDLAFAGDGTSKTAVSREIPKDFIVVSVRPPTGYSRSELNTRELARSLDSLKVDLESEIVFLPFKPDVDIKVSRQVTSEMESSAKILEDSDDFREVEGILSEANFLVGMRLHSVILSVRNHVPFVGLSYHPKCESVLQQLGTEEVIWCDSFDANKLTARVKKRYNSDDVSEALEAKHRGLAAAAEKNIIQASVADEVPSYTDKFIYLAVSLVLIPLSIVRHRWEIYRGG</sequence>
<dbReference type="AlphaFoldDB" id="M0PHH6"/>
<reference evidence="2 3" key="1">
    <citation type="journal article" date="2014" name="PLoS Genet.">
        <title>Phylogenetically driven sequencing of extremely halophilic archaea reveals strategies for static and dynamic osmo-response.</title>
        <authorList>
            <person name="Becker E.A."/>
            <person name="Seitzer P.M."/>
            <person name="Tritt A."/>
            <person name="Larsen D."/>
            <person name="Krusor M."/>
            <person name="Yao A.I."/>
            <person name="Wu D."/>
            <person name="Madern D."/>
            <person name="Eisen J.A."/>
            <person name="Darling A.E."/>
            <person name="Facciotti M.T."/>
        </authorList>
    </citation>
    <scope>NUCLEOTIDE SEQUENCE [LARGE SCALE GENOMIC DNA]</scope>
    <source>
        <strain evidence="2 3">JCM 13560</strain>
    </source>
</reference>
<dbReference type="Pfam" id="PF04230">
    <property type="entry name" value="PS_pyruv_trans"/>
    <property type="match status" value="1"/>
</dbReference>
<organism evidence="2 3">
    <name type="scientific">Halorubrum aidingense JCM 13560</name>
    <dbReference type="NCBI Taxonomy" id="1230454"/>
    <lineage>
        <taxon>Archaea</taxon>
        <taxon>Methanobacteriati</taxon>
        <taxon>Methanobacteriota</taxon>
        <taxon>Stenosarchaea group</taxon>
        <taxon>Halobacteria</taxon>
        <taxon>Halobacteriales</taxon>
        <taxon>Haloferacaceae</taxon>
        <taxon>Halorubrum</taxon>
    </lineage>
</organism>
<name>M0PHH6_9EURY</name>
<comment type="caution">
    <text evidence="2">The sequence shown here is derived from an EMBL/GenBank/DDBJ whole genome shotgun (WGS) entry which is preliminary data.</text>
</comment>
<gene>
    <name evidence="2" type="ORF">C461_05392</name>
</gene>
<dbReference type="InterPro" id="IPR007345">
    <property type="entry name" value="Polysacch_pyruvyl_Trfase"/>
</dbReference>
<dbReference type="PANTHER" id="PTHR36836">
    <property type="entry name" value="COLANIC ACID BIOSYNTHESIS PROTEIN WCAK"/>
    <property type="match status" value="1"/>
</dbReference>
<dbReference type="PANTHER" id="PTHR36836:SF1">
    <property type="entry name" value="COLANIC ACID BIOSYNTHESIS PROTEIN WCAK"/>
    <property type="match status" value="1"/>
</dbReference>
<keyword evidence="3" id="KW-1185">Reference proteome</keyword>
<protein>
    <recommendedName>
        <fullName evidence="1">Polysaccharide pyruvyl transferase domain-containing protein</fullName>
    </recommendedName>
</protein>
<dbReference type="EMBL" id="AOJI01000017">
    <property type="protein sequence ID" value="EMA69039.1"/>
    <property type="molecule type" value="Genomic_DNA"/>
</dbReference>
<dbReference type="OrthoDB" id="351302at2157"/>
<accession>M0PHH6</accession>
<evidence type="ECO:0000313" key="2">
    <source>
        <dbReference type="EMBL" id="EMA69039.1"/>
    </source>
</evidence>
<dbReference type="STRING" id="1230454.C461_05392"/>
<evidence type="ECO:0000259" key="1">
    <source>
        <dbReference type="Pfam" id="PF04230"/>
    </source>
</evidence>
<proteinExistence type="predicted"/>
<evidence type="ECO:0000313" key="3">
    <source>
        <dbReference type="Proteomes" id="UP000011575"/>
    </source>
</evidence>